<evidence type="ECO:0000313" key="2">
    <source>
        <dbReference type="EMBL" id="GAA4475316.1"/>
    </source>
</evidence>
<dbReference type="Gene3D" id="2.60.40.1120">
    <property type="entry name" value="Carboxypeptidase-like, regulatory domain"/>
    <property type="match status" value="1"/>
</dbReference>
<keyword evidence="1" id="KW-0472">Membrane</keyword>
<dbReference type="Pfam" id="PF13620">
    <property type="entry name" value="CarboxypepD_reg"/>
    <property type="match status" value="1"/>
</dbReference>
<evidence type="ECO:0000256" key="1">
    <source>
        <dbReference type="SAM" id="Phobius"/>
    </source>
</evidence>
<dbReference type="SUPFAM" id="SSF103473">
    <property type="entry name" value="MFS general substrate transporter"/>
    <property type="match status" value="1"/>
</dbReference>
<sequence length="327" mass="33731">MAVAYLSRVILTGSVPVIVIGATLVSIGTAIAYAAMPMLIMRSVPITETASANGLNSLLRSIGTSTSSAFVAAILTTMAVEHGPSVGLPRLAAFETAYAATALFSLLAAGVALAIPRQPESSATATARRADTEQPGAQATRAFAEEAADSPGTEILVSGTVIDEAGLPVRQAVISLLDTRGEPVDWSRAGNEGRFSLVLPAPGPYLVITSADGWTPHSEVVDFAVATSTHRITMRQRLNISGQLRSGGPALPGGLVALTKPTGEFVSSTFSDTDGRFDLPLPSTGRYILTALDPVREDAATRQVAVIGACATIDLDLRPACVPVVVP</sequence>
<organism evidence="2 3">
    <name type="scientific">Rhodococcus olei</name>
    <dbReference type="NCBI Taxonomy" id="2161675"/>
    <lineage>
        <taxon>Bacteria</taxon>
        <taxon>Bacillati</taxon>
        <taxon>Actinomycetota</taxon>
        <taxon>Actinomycetes</taxon>
        <taxon>Mycobacteriales</taxon>
        <taxon>Nocardiaceae</taxon>
        <taxon>Rhodococcus</taxon>
    </lineage>
</organism>
<dbReference type="Proteomes" id="UP001501183">
    <property type="component" value="Unassembled WGS sequence"/>
</dbReference>
<gene>
    <name evidence="2" type="ORF">GCM10023094_12550</name>
</gene>
<dbReference type="SUPFAM" id="SSF49464">
    <property type="entry name" value="Carboxypeptidase regulatory domain-like"/>
    <property type="match status" value="1"/>
</dbReference>
<reference evidence="3" key="1">
    <citation type="journal article" date="2019" name="Int. J. Syst. Evol. Microbiol.">
        <title>The Global Catalogue of Microorganisms (GCM) 10K type strain sequencing project: providing services to taxonomists for standard genome sequencing and annotation.</title>
        <authorList>
            <consortium name="The Broad Institute Genomics Platform"/>
            <consortium name="The Broad Institute Genome Sequencing Center for Infectious Disease"/>
            <person name="Wu L."/>
            <person name="Ma J."/>
        </authorList>
    </citation>
    <scope>NUCLEOTIDE SEQUENCE [LARGE SCALE GENOMIC DNA]</scope>
    <source>
        <strain evidence="3">JCM 32206</strain>
    </source>
</reference>
<keyword evidence="3" id="KW-1185">Reference proteome</keyword>
<feature type="transmembrane region" description="Helical" evidence="1">
    <location>
        <begin position="96"/>
        <end position="115"/>
    </location>
</feature>
<evidence type="ECO:0000313" key="3">
    <source>
        <dbReference type="Proteomes" id="UP001501183"/>
    </source>
</evidence>
<dbReference type="EMBL" id="BAABFB010000026">
    <property type="protein sequence ID" value="GAA4475316.1"/>
    <property type="molecule type" value="Genomic_DNA"/>
</dbReference>
<protein>
    <recommendedName>
        <fullName evidence="4">Carboxypeptidase family protein</fullName>
    </recommendedName>
</protein>
<keyword evidence="1" id="KW-0812">Transmembrane</keyword>
<comment type="caution">
    <text evidence="2">The sequence shown here is derived from an EMBL/GenBank/DDBJ whole genome shotgun (WGS) entry which is preliminary data.</text>
</comment>
<feature type="transmembrane region" description="Helical" evidence="1">
    <location>
        <begin position="57"/>
        <end position="76"/>
    </location>
</feature>
<accession>A0ABP8NYM1</accession>
<name>A0ABP8NYM1_9NOCA</name>
<dbReference type="Gene3D" id="1.20.1250.20">
    <property type="entry name" value="MFS general substrate transporter like domains"/>
    <property type="match status" value="1"/>
</dbReference>
<evidence type="ECO:0008006" key="4">
    <source>
        <dbReference type="Google" id="ProtNLM"/>
    </source>
</evidence>
<feature type="transmembrane region" description="Helical" evidence="1">
    <location>
        <begin position="15"/>
        <end position="36"/>
    </location>
</feature>
<dbReference type="InterPro" id="IPR008969">
    <property type="entry name" value="CarboxyPept-like_regulatory"/>
</dbReference>
<dbReference type="SUPFAM" id="SSF49478">
    <property type="entry name" value="Cna protein B-type domain"/>
    <property type="match status" value="1"/>
</dbReference>
<keyword evidence="1" id="KW-1133">Transmembrane helix</keyword>
<proteinExistence type="predicted"/>
<dbReference type="InterPro" id="IPR036259">
    <property type="entry name" value="MFS_trans_sf"/>
</dbReference>